<sequence length="135" mass="15568">MALNILGKKVGTLRLEDGGDLIFYGDNELPSHETILSFLESVGSSHVKWKLPSNYVIRELRHLEGWMEAFLRVERLDLSQRFRNAEKSYEAWVIGDRQSSEVDIVVRLKTRGLAGHTEYRISVVKLDDDEYLCVE</sequence>
<dbReference type="RefSeq" id="WP_304534203.1">
    <property type="nucleotide sequence ID" value="NZ_JAUQOM010000001.1"/>
</dbReference>
<name>A0ABT8ZHN6_9SPHN</name>
<evidence type="ECO:0000313" key="2">
    <source>
        <dbReference type="Proteomes" id="UP001176471"/>
    </source>
</evidence>
<comment type="caution">
    <text evidence="1">The sequence shown here is derived from an EMBL/GenBank/DDBJ whole genome shotgun (WGS) entry which is preliminary data.</text>
</comment>
<reference evidence="1" key="1">
    <citation type="submission" date="2023-07" db="EMBL/GenBank/DDBJ databases">
        <title>Bacterial whole genome sequence for Sphingobium sp. HBC34.</title>
        <authorList>
            <person name="Le V."/>
            <person name="Ko S.-R."/>
            <person name="Ahn C.-Y."/>
            <person name="Oh H.-M."/>
        </authorList>
    </citation>
    <scope>NUCLEOTIDE SEQUENCE</scope>
    <source>
        <strain evidence="1">HBC34</strain>
    </source>
</reference>
<organism evidence="1 2">
    <name type="scientific">Sphingobium cyanobacteriorum</name>
    <dbReference type="NCBI Taxonomy" id="3063954"/>
    <lineage>
        <taxon>Bacteria</taxon>
        <taxon>Pseudomonadati</taxon>
        <taxon>Pseudomonadota</taxon>
        <taxon>Alphaproteobacteria</taxon>
        <taxon>Sphingomonadales</taxon>
        <taxon>Sphingomonadaceae</taxon>
        <taxon>Sphingobium</taxon>
    </lineage>
</organism>
<evidence type="ECO:0000313" key="1">
    <source>
        <dbReference type="EMBL" id="MDO7833663.1"/>
    </source>
</evidence>
<keyword evidence="2" id="KW-1185">Reference proteome</keyword>
<dbReference type="Proteomes" id="UP001176471">
    <property type="component" value="Unassembled WGS sequence"/>
</dbReference>
<dbReference type="EMBL" id="JAUQOM010000001">
    <property type="protein sequence ID" value="MDO7833663.1"/>
    <property type="molecule type" value="Genomic_DNA"/>
</dbReference>
<proteinExistence type="predicted"/>
<accession>A0ABT8ZHN6</accession>
<gene>
    <name evidence="1" type="ORF">Q4610_01265</name>
</gene>
<protein>
    <submittedName>
        <fullName evidence="1">Uncharacterized protein</fullName>
    </submittedName>
</protein>